<evidence type="ECO:0000256" key="2">
    <source>
        <dbReference type="SAM" id="Phobius"/>
    </source>
</evidence>
<evidence type="ECO:0000256" key="1">
    <source>
        <dbReference type="SAM" id="MobiDB-lite"/>
    </source>
</evidence>
<feature type="compositionally biased region" description="Low complexity" evidence="1">
    <location>
        <begin position="672"/>
        <end position="688"/>
    </location>
</feature>
<proteinExistence type="predicted"/>
<feature type="region of interest" description="Disordered" evidence="1">
    <location>
        <begin position="828"/>
        <end position="855"/>
    </location>
</feature>
<organism evidence="3 4">
    <name type="scientific">Mycena pura</name>
    <dbReference type="NCBI Taxonomy" id="153505"/>
    <lineage>
        <taxon>Eukaryota</taxon>
        <taxon>Fungi</taxon>
        <taxon>Dikarya</taxon>
        <taxon>Basidiomycota</taxon>
        <taxon>Agaricomycotina</taxon>
        <taxon>Agaricomycetes</taxon>
        <taxon>Agaricomycetidae</taxon>
        <taxon>Agaricales</taxon>
        <taxon>Marasmiineae</taxon>
        <taxon>Mycenaceae</taxon>
        <taxon>Mycena</taxon>
    </lineage>
</organism>
<gene>
    <name evidence="3" type="ORF">GGX14DRAFT_659779</name>
</gene>
<feature type="compositionally biased region" description="Basic and acidic residues" evidence="1">
    <location>
        <begin position="658"/>
        <end position="670"/>
    </location>
</feature>
<feature type="region of interest" description="Disordered" evidence="1">
    <location>
        <begin position="636"/>
        <end position="749"/>
    </location>
</feature>
<feature type="region of interest" description="Disordered" evidence="1">
    <location>
        <begin position="380"/>
        <end position="466"/>
    </location>
</feature>
<comment type="caution">
    <text evidence="3">The sequence shown here is derived from an EMBL/GenBank/DDBJ whole genome shotgun (WGS) entry which is preliminary data.</text>
</comment>
<dbReference type="EMBL" id="JARJCW010000062">
    <property type="protein sequence ID" value="KAJ7200530.1"/>
    <property type="molecule type" value="Genomic_DNA"/>
</dbReference>
<keyword evidence="2" id="KW-1133">Transmembrane helix</keyword>
<feature type="compositionally biased region" description="Polar residues" evidence="1">
    <location>
        <begin position="383"/>
        <end position="398"/>
    </location>
</feature>
<sequence>MIMSEVFITRSSSSRGSVNQEAGGVVGSGVTAHMPVVSYSTLLVAPLKSCRGVRRYIVEGSGLSRSETWTQPPSGGLISAGSAFLLSLGPCIKSMAALYLHNSIWVPDSESGEPPTSRPPSSATLQTLQLSEHSHPTQPLLYSATSESVAYLDLLARQPAHPNERSPGHGSGPPAGLTLDGDPATQRDRKEILEQAVRRRLRRLKVMMAVLELIMGCWAVYTMVRYFLAYAVVQSRAGQKAALALAVVSIASLAALLAAASVPILQLCLLRQNVSITALLTVRFVLRCILSLLLLAPAVANTVLVFVWRSASSAALDTAPRCLDVDVVWALRAHATCLLPEWAQWLALALVRVLITLLILTTYHLVLAAYDRTRRPSRHAHSASISESTTFIGSSPTLQRGARPMASRSSSTLDAAARLTPAPERRSLRRSRSRGSGSGSGSVRRYSASPNGLPSPRASNDAIGIGADADDFDPYAELSGVQPDGDGYHELSGFVERFRALLSQASESDAFLGASSSEAAYLAAAAAAAAGRDEFGRPYPYAHPHAHPHAHAFARPDGGRVRILNAYIRRMPTIESLGSRERAGTASASVAGSSVAGEHRAASASGASGASASASTSTSATGHTLVRAQTLGALAAEARSEPPSRAGSLLCAAGSAEGGEREPCDRERALRRAGSVGSSASASYLSGSPMHSPIAEEPPCADEDVCQPPPPPPPPLGSSILGLPMPMPAPLRRHRADSPSALGPSLPHLPGVHRTDPVVDLSILSKHGLALAVYYTYYFCTRIIPFYEISRSPGRVAKRYRGGGTIFFGPQTLCTGRRKVRVVLDEQGGQERRGPNQLHPWRGGRRDDRREETRGVRPAMLQFSARFWRAGAASGQHTHPLATRTTHFPAPSLRAGSGAAQRTSMGPPDAVSPKDCARDSWRAWRKASSSADGDVRRRMYW</sequence>
<dbReference type="AlphaFoldDB" id="A0AAD6V1R2"/>
<feature type="compositionally biased region" description="Low complexity" evidence="1">
    <location>
        <begin position="602"/>
        <end position="622"/>
    </location>
</feature>
<feature type="region of interest" description="Disordered" evidence="1">
    <location>
        <begin position="602"/>
        <end position="623"/>
    </location>
</feature>
<feature type="transmembrane region" description="Helical" evidence="2">
    <location>
        <begin position="206"/>
        <end position="229"/>
    </location>
</feature>
<protein>
    <submittedName>
        <fullName evidence="3">Uncharacterized protein</fullName>
    </submittedName>
</protein>
<accession>A0AAD6V1R2</accession>
<feature type="transmembrane region" description="Helical" evidence="2">
    <location>
        <begin position="345"/>
        <end position="370"/>
    </location>
</feature>
<feature type="region of interest" description="Disordered" evidence="1">
    <location>
        <begin position="160"/>
        <end position="184"/>
    </location>
</feature>
<feature type="compositionally biased region" description="Basic and acidic residues" evidence="1">
    <location>
        <begin position="844"/>
        <end position="855"/>
    </location>
</feature>
<reference evidence="3" key="1">
    <citation type="submission" date="2023-03" db="EMBL/GenBank/DDBJ databases">
        <title>Massive genome expansion in bonnet fungi (Mycena s.s.) driven by repeated elements and novel gene families across ecological guilds.</title>
        <authorList>
            <consortium name="Lawrence Berkeley National Laboratory"/>
            <person name="Harder C.B."/>
            <person name="Miyauchi S."/>
            <person name="Viragh M."/>
            <person name="Kuo A."/>
            <person name="Thoen E."/>
            <person name="Andreopoulos B."/>
            <person name="Lu D."/>
            <person name="Skrede I."/>
            <person name="Drula E."/>
            <person name="Henrissat B."/>
            <person name="Morin E."/>
            <person name="Kohler A."/>
            <person name="Barry K."/>
            <person name="LaButti K."/>
            <person name="Morin E."/>
            <person name="Salamov A."/>
            <person name="Lipzen A."/>
            <person name="Mereny Z."/>
            <person name="Hegedus B."/>
            <person name="Baldrian P."/>
            <person name="Stursova M."/>
            <person name="Weitz H."/>
            <person name="Taylor A."/>
            <person name="Grigoriev I.V."/>
            <person name="Nagy L.G."/>
            <person name="Martin F."/>
            <person name="Kauserud H."/>
        </authorList>
    </citation>
    <scope>NUCLEOTIDE SEQUENCE</scope>
    <source>
        <strain evidence="3">9144</strain>
    </source>
</reference>
<feature type="compositionally biased region" description="Pro residues" evidence="1">
    <location>
        <begin position="707"/>
        <end position="716"/>
    </location>
</feature>
<feature type="transmembrane region" description="Helical" evidence="2">
    <location>
        <begin position="241"/>
        <end position="264"/>
    </location>
</feature>
<evidence type="ECO:0000313" key="4">
    <source>
        <dbReference type="Proteomes" id="UP001219525"/>
    </source>
</evidence>
<keyword evidence="4" id="KW-1185">Reference proteome</keyword>
<keyword evidence="2" id="KW-0812">Transmembrane</keyword>
<feature type="region of interest" description="Disordered" evidence="1">
    <location>
        <begin position="883"/>
        <end position="919"/>
    </location>
</feature>
<keyword evidence="2" id="KW-0472">Membrane</keyword>
<evidence type="ECO:0000313" key="3">
    <source>
        <dbReference type="EMBL" id="KAJ7200530.1"/>
    </source>
</evidence>
<name>A0AAD6V1R2_9AGAR</name>
<feature type="transmembrane region" description="Helical" evidence="2">
    <location>
        <begin position="284"/>
        <end position="308"/>
    </location>
</feature>
<dbReference type="Proteomes" id="UP001219525">
    <property type="component" value="Unassembled WGS sequence"/>
</dbReference>